<comment type="caution">
    <text evidence="2">The sequence shown here is derived from an EMBL/GenBank/DDBJ whole genome shotgun (WGS) entry which is preliminary data.</text>
</comment>
<keyword evidence="2" id="KW-0808">Transferase</keyword>
<dbReference type="RefSeq" id="WP_146932958.1">
    <property type="nucleotide sequence ID" value="NZ_SSOA01000001.1"/>
</dbReference>
<proteinExistence type="predicted"/>
<dbReference type="InterPro" id="IPR036890">
    <property type="entry name" value="HATPase_C_sf"/>
</dbReference>
<dbReference type="NCBIfam" id="NF046018">
    <property type="entry name" value="HisPtaseChptBrucRhz"/>
    <property type="match status" value="1"/>
</dbReference>
<protein>
    <submittedName>
        <fullName evidence="2">Histidine phosphotransferase</fullName>
    </submittedName>
</protein>
<keyword evidence="3" id="KW-1185">Reference proteome</keyword>
<dbReference type="FunFam" id="1.10.287.130:FF:000058">
    <property type="entry name" value="Histidine phosphotransferase ChpT"/>
    <property type="match status" value="1"/>
</dbReference>
<evidence type="ECO:0000313" key="3">
    <source>
        <dbReference type="Proteomes" id="UP000310754"/>
    </source>
</evidence>
<feature type="domain" description="Histidine phosphotransferase ChpT C-terminal" evidence="1">
    <location>
        <begin position="83"/>
        <end position="203"/>
    </location>
</feature>
<dbReference type="AlphaFoldDB" id="A0A4S4A574"/>
<dbReference type="Proteomes" id="UP000310754">
    <property type="component" value="Unassembled WGS sequence"/>
</dbReference>
<dbReference type="GO" id="GO:0016740">
    <property type="term" value="F:transferase activity"/>
    <property type="evidence" value="ECO:0007669"/>
    <property type="project" value="UniProtKB-KW"/>
</dbReference>
<accession>A0A4S4A574</accession>
<evidence type="ECO:0000259" key="1">
    <source>
        <dbReference type="Pfam" id="PF10090"/>
    </source>
</evidence>
<name>A0A4S4A574_9HYPH</name>
<reference evidence="2 3" key="1">
    <citation type="submission" date="2019-04" db="EMBL/GenBank/DDBJ databases">
        <title>Rhizobium terrae sp. nov., isolated from a paddy soil.</title>
        <authorList>
            <person name="Lin S.-Y."/>
            <person name="Hameed A."/>
            <person name="Huang H.-I."/>
            <person name="Young C.-C."/>
        </authorList>
    </citation>
    <scope>NUCLEOTIDE SEQUENCE [LARGE SCALE GENOMIC DNA]</scope>
    <source>
        <strain evidence="2 3">CC-HIH110</strain>
    </source>
</reference>
<evidence type="ECO:0000313" key="2">
    <source>
        <dbReference type="EMBL" id="THF53635.1"/>
    </source>
</evidence>
<dbReference type="Pfam" id="PF10090">
    <property type="entry name" value="HPTransfase"/>
    <property type="match status" value="1"/>
</dbReference>
<sequence length="225" mass="23712">MIKNPNLTLAGADLAALLCSRVCHDVISPVGAINNGLELLDEGGADEDAMDLIRASALNASVRLKFARLAFGASGSVGASIDTGEAEKAVKDFADAEKKTVVSWNGPRAIIAKNRVKLLMNLFLVAYGSIPRGGSLDVTLESPDSDAKFSIVAKGRMLRVPPKFAEICDGILEESIDAHTIQPYYTVLLADESGMELKYSIGEGEIIFTAQSVAVDAPDAEASAE</sequence>
<dbReference type="InterPro" id="IPR018762">
    <property type="entry name" value="ChpT_C"/>
</dbReference>
<gene>
    <name evidence="2" type="ORF">E6C51_00460</name>
</gene>
<dbReference type="EMBL" id="SSOA01000001">
    <property type="protein sequence ID" value="THF53635.1"/>
    <property type="molecule type" value="Genomic_DNA"/>
</dbReference>
<dbReference type="Gene3D" id="1.10.287.130">
    <property type="match status" value="1"/>
</dbReference>
<dbReference type="Gene3D" id="3.30.565.10">
    <property type="entry name" value="Histidine kinase-like ATPase, C-terminal domain"/>
    <property type="match status" value="1"/>
</dbReference>
<organism evidence="2 3">
    <name type="scientific">Allorhizobium terrae</name>
    <dbReference type="NCBI Taxonomy" id="1848972"/>
    <lineage>
        <taxon>Bacteria</taxon>
        <taxon>Pseudomonadati</taxon>
        <taxon>Pseudomonadota</taxon>
        <taxon>Alphaproteobacteria</taxon>
        <taxon>Hyphomicrobiales</taxon>
        <taxon>Rhizobiaceae</taxon>
        <taxon>Rhizobium/Agrobacterium group</taxon>
        <taxon>Allorhizobium</taxon>
    </lineage>
</organism>